<keyword evidence="2" id="KW-1185">Reference proteome</keyword>
<dbReference type="Proteomes" id="UP000252519">
    <property type="component" value="Unassembled WGS sequence"/>
</dbReference>
<evidence type="ECO:0000313" key="2">
    <source>
        <dbReference type="Proteomes" id="UP000252519"/>
    </source>
</evidence>
<reference evidence="1 2" key="1">
    <citation type="submission" date="2014-10" db="EMBL/GenBank/DDBJ databases">
        <title>Draft genome of the hookworm Ancylostoma caninum.</title>
        <authorList>
            <person name="Mitreva M."/>
        </authorList>
    </citation>
    <scope>NUCLEOTIDE SEQUENCE [LARGE SCALE GENOMIC DNA]</scope>
    <source>
        <strain evidence="1 2">Baltimore</strain>
    </source>
</reference>
<name>A0A368F0I2_ANCCA</name>
<protein>
    <submittedName>
        <fullName evidence="1">Uncharacterized protein</fullName>
    </submittedName>
</protein>
<sequence length="49" mass="5549">MTQKSEHSGGFEDHAIRISWNNTFKRLTEGYEKPPRRAIAIWSSGSSSP</sequence>
<comment type="caution">
    <text evidence="1">The sequence shown here is derived from an EMBL/GenBank/DDBJ whole genome shotgun (WGS) entry which is preliminary data.</text>
</comment>
<evidence type="ECO:0000313" key="1">
    <source>
        <dbReference type="EMBL" id="RCN23697.1"/>
    </source>
</evidence>
<gene>
    <name evidence="1" type="ORF">ANCCAN_30616</name>
</gene>
<dbReference type="AlphaFoldDB" id="A0A368F0I2"/>
<dbReference type="EMBL" id="JOJR01025163">
    <property type="protein sequence ID" value="RCN23697.1"/>
    <property type="molecule type" value="Genomic_DNA"/>
</dbReference>
<proteinExistence type="predicted"/>
<accession>A0A368F0I2</accession>
<organism evidence="1 2">
    <name type="scientific">Ancylostoma caninum</name>
    <name type="common">Dog hookworm</name>
    <dbReference type="NCBI Taxonomy" id="29170"/>
    <lineage>
        <taxon>Eukaryota</taxon>
        <taxon>Metazoa</taxon>
        <taxon>Ecdysozoa</taxon>
        <taxon>Nematoda</taxon>
        <taxon>Chromadorea</taxon>
        <taxon>Rhabditida</taxon>
        <taxon>Rhabditina</taxon>
        <taxon>Rhabditomorpha</taxon>
        <taxon>Strongyloidea</taxon>
        <taxon>Ancylostomatidae</taxon>
        <taxon>Ancylostomatinae</taxon>
        <taxon>Ancylostoma</taxon>
    </lineage>
</organism>